<evidence type="ECO:0000313" key="2">
    <source>
        <dbReference type="EMBL" id="OXU17731.1"/>
    </source>
</evidence>
<evidence type="ECO:0000313" key="3">
    <source>
        <dbReference type="Proteomes" id="UP000215335"/>
    </source>
</evidence>
<dbReference type="EMBL" id="NNAY01004541">
    <property type="protein sequence ID" value="OXU17731.1"/>
    <property type="molecule type" value="Genomic_DNA"/>
</dbReference>
<reference evidence="2 3" key="1">
    <citation type="journal article" date="2017" name="Curr. Biol.">
        <title>The Evolution of Venom by Co-option of Single-Copy Genes.</title>
        <authorList>
            <person name="Martinson E.O."/>
            <person name="Mrinalini"/>
            <person name="Kelkar Y.D."/>
            <person name="Chang C.H."/>
            <person name="Werren J.H."/>
        </authorList>
    </citation>
    <scope>NUCLEOTIDE SEQUENCE [LARGE SCALE GENOMIC DNA]</scope>
    <source>
        <strain evidence="2 3">Alberta</strain>
        <tissue evidence="2">Whole body</tissue>
    </source>
</reference>
<feature type="non-terminal residue" evidence="2">
    <location>
        <position position="1"/>
    </location>
</feature>
<dbReference type="Proteomes" id="UP000215335">
    <property type="component" value="Unassembled WGS sequence"/>
</dbReference>
<proteinExistence type="predicted"/>
<sequence>IKWRGNATKTSLRIRRSRDARDTIYFYIGVRIFHDIEKNAYLFSAYLCLF</sequence>
<evidence type="ECO:0000313" key="1">
    <source>
        <dbReference type="EMBL" id="OXU17730.1"/>
    </source>
</evidence>
<organism evidence="2 3">
    <name type="scientific">Trichomalopsis sarcophagae</name>
    <dbReference type="NCBI Taxonomy" id="543379"/>
    <lineage>
        <taxon>Eukaryota</taxon>
        <taxon>Metazoa</taxon>
        <taxon>Ecdysozoa</taxon>
        <taxon>Arthropoda</taxon>
        <taxon>Hexapoda</taxon>
        <taxon>Insecta</taxon>
        <taxon>Pterygota</taxon>
        <taxon>Neoptera</taxon>
        <taxon>Endopterygota</taxon>
        <taxon>Hymenoptera</taxon>
        <taxon>Apocrita</taxon>
        <taxon>Proctotrupomorpha</taxon>
        <taxon>Chalcidoidea</taxon>
        <taxon>Pteromalidae</taxon>
        <taxon>Pteromalinae</taxon>
        <taxon>Trichomalopsis</taxon>
    </lineage>
</organism>
<comment type="caution">
    <text evidence="2">The sequence shown here is derived from an EMBL/GenBank/DDBJ whole genome shotgun (WGS) entry which is preliminary data.</text>
</comment>
<dbReference type="EMBL" id="NNAY01004541">
    <property type="protein sequence ID" value="OXU17730.1"/>
    <property type="molecule type" value="Genomic_DNA"/>
</dbReference>
<keyword evidence="3" id="KW-1185">Reference proteome</keyword>
<gene>
    <name evidence="1" type="ORF">TSAR_008194</name>
    <name evidence="2" type="ORF">TSAR_008195</name>
</gene>
<protein>
    <submittedName>
        <fullName evidence="2">Uncharacterized protein</fullName>
    </submittedName>
</protein>
<accession>A0A232EHB9</accession>
<dbReference type="AlphaFoldDB" id="A0A232EHB9"/>
<name>A0A232EHB9_9HYME</name>